<evidence type="ECO:0000259" key="8">
    <source>
        <dbReference type="Pfam" id="PF00892"/>
    </source>
</evidence>
<feature type="transmembrane region" description="Helical" evidence="6">
    <location>
        <begin position="286"/>
        <end position="307"/>
    </location>
</feature>
<keyword evidence="4 6" id="KW-1133">Transmembrane helix</keyword>
<evidence type="ECO:0000256" key="1">
    <source>
        <dbReference type="ARBA" id="ARBA00004141"/>
    </source>
</evidence>
<name>A0AAD8WPG3_LOLMU</name>
<feature type="transmembrane region" description="Helical" evidence="6">
    <location>
        <begin position="131"/>
        <end position="149"/>
    </location>
</feature>
<comment type="similarity">
    <text evidence="2 6">Belongs to the drug/metabolite transporter (DMT) superfamily. Plant drug/metabolite exporter (P-DME) (TC 2.A.7.4) family.</text>
</comment>
<feature type="transmembrane region" description="Helical" evidence="6">
    <location>
        <begin position="7"/>
        <end position="27"/>
    </location>
</feature>
<keyword evidence="3 6" id="KW-0812">Transmembrane</keyword>
<dbReference type="PANTHER" id="PTHR31218">
    <property type="entry name" value="WAT1-RELATED PROTEIN"/>
    <property type="match status" value="1"/>
</dbReference>
<dbReference type="SUPFAM" id="SSF103481">
    <property type="entry name" value="Multidrug resistance efflux transporter EmrE"/>
    <property type="match status" value="2"/>
</dbReference>
<dbReference type="GO" id="GO:0022857">
    <property type="term" value="F:transmembrane transporter activity"/>
    <property type="evidence" value="ECO:0007669"/>
    <property type="project" value="InterPro"/>
</dbReference>
<evidence type="ECO:0000256" key="6">
    <source>
        <dbReference type="RuleBase" id="RU363077"/>
    </source>
</evidence>
<feature type="transmembrane region" description="Helical" evidence="6">
    <location>
        <begin position="191"/>
        <end position="210"/>
    </location>
</feature>
<evidence type="ECO:0000256" key="4">
    <source>
        <dbReference type="ARBA" id="ARBA00022989"/>
    </source>
</evidence>
<dbReference type="InterPro" id="IPR030184">
    <property type="entry name" value="WAT1-related"/>
</dbReference>
<reference evidence="9" key="1">
    <citation type="submission" date="2023-07" db="EMBL/GenBank/DDBJ databases">
        <title>A chromosome-level genome assembly of Lolium multiflorum.</title>
        <authorList>
            <person name="Chen Y."/>
            <person name="Copetti D."/>
            <person name="Kolliker R."/>
            <person name="Studer B."/>
        </authorList>
    </citation>
    <scope>NUCLEOTIDE SEQUENCE</scope>
    <source>
        <strain evidence="9">02402/16</strain>
        <tissue evidence="9">Leaf</tissue>
    </source>
</reference>
<keyword evidence="10" id="KW-1185">Reference proteome</keyword>
<evidence type="ECO:0000256" key="3">
    <source>
        <dbReference type="ARBA" id="ARBA00022692"/>
    </source>
</evidence>
<feature type="transmembrane region" description="Helical" evidence="6">
    <location>
        <begin position="313"/>
        <end position="332"/>
    </location>
</feature>
<organism evidence="9 10">
    <name type="scientific">Lolium multiflorum</name>
    <name type="common">Italian ryegrass</name>
    <name type="synonym">Lolium perenne subsp. multiflorum</name>
    <dbReference type="NCBI Taxonomy" id="4521"/>
    <lineage>
        <taxon>Eukaryota</taxon>
        <taxon>Viridiplantae</taxon>
        <taxon>Streptophyta</taxon>
        <taxon>Embryophyta</taxon>
        <taxon>Tracheophyta</taxon>
        <taxon>Spermatophyta</taxon>
        <taxon>Magnoliopsida</taxon>
        <taxon>Liliopsida</taxon>
        <taxon>Poales</taxon>
        <taxon>Poaceae</taxon>
        <taxon>BOP clade</taxon>
        <taxon>Pooideae</taxon>
        <taxon>Poodae</taxon>
        <taxon>Poeae</taxon>
        <taxon>Poeae Chloroplast Group 2 (Poeae type)</taxon>
        <taxon>Loliodinae</taxon>
        <taxon>Loliinae</taxon>
        <taxon>Lolium</taxon>
    </lineage>
</organism>
<evidence type="ECO:0000256" key="7">
    <source>
        <dbReference type="SAM" id="MobiDB-lite"/>
    </source>
</evidence>
<accession>A0AAD8WPG3</accession>
<feature type="transmembrane region" description="Helical" evidence="6">
    <location>
        <begin position="99"/>
        <end position="119"/>
    </location>
</feature>
<feature type="transmembrane region" description="Helical" evidence="6">
    <location>
        <begin position="261"/>
        <end position="279"/>
    </location>
</feature>
<feature type="region of interest" description="Disordered" evidence="7">
    <location>
        <begin position="359"/>
        <end position="385"/>
    </location>
</feature>
<feature type="transmembrane region" description="Helical" evidence="6">
    <location>
        <begin position="68"/>
        <end position="87"/>
    </location>
</feature>
<dbReference type="InterPro" id="IPR037185">
    <property type="entry name" value="EmrE-like"/>
</dbReference>
<dbReference type="GO" id="GO:0016020">
    <property type="term" value="C:membrane"/>
    <property type="evidence" value="ECO:0007669"/>
    <property type="project" value="UniProtKB-SubCell"/>
</dbReference>
<comment type="caution">
    <text evidence="9">The sequence shown here is derived from an EMBL/GenBank/DDBJ whole genome shotgun (WGS) entry which is preliminary data.</text>
</comment>
<evidence type="ECO:0000256" key="2">
    <source>
        <dbReference type="ARBA" id="ARBA00007635"/>
    </source>
</evidence>
<gene>
    <name evidence="9" type="ORF">QYE76_058006</name>
</gene>
<protein>
    <recommendedName>
        <fullName evidence="6">WAT1-related protein</fullName>
    </recommendedName>
</protein>
<evidence type="ECO:0000256" key="5">
    <source>
        <dbReference type="ARBA" id="ARBA00023136"/>
    </source>
</evidence>
<dbReference type="Proteomes" id="UP001231189">
    <property type="component" value="Unassembled WGS sequence"/>
</dbReference>
<dbReference type="EMBL" id="JAUUTY010000003">
    <property type="protein sequence ID" value="KAK1669847.1"/>
    <property type="molecule type" value="Genomic_DNA"/>
</dbReference>
<dbReference type="InterPro" id="IPR000620">
    <property type="entry name" value="EamA_dom"/>
</dbReference>
<keyword evidence="5 6" id="KW-0472">Membrane</keyword>
<dbReference type="AlphaFoldDB" id="A0AAD8WPG3"/>
<feature type="domain" description="EamA" evidence="8">
    <location>
        <begin position="9"/>
        <end position="147"/>
    </location>
</feature>
<comment type="subcellular location">
    <subcellularLocation>
        <location evidence="1 6">Membrane</location>
        <topology evidence="1 6">Multi-pass membrane protein</topology>
    </subcellularLocation>
</comment>
<proteinExistence type="inferred from homology"/>
<dbReference type="Pfam" id="PF00892">
    <property type="entry name" value="EamA"/>
    <property type="match status" value="2"/>
</dbReference>
<feature type="transmembrane region" description="Helical" evidence="6">
    <location>
        <begin position="39"/>
        <end position="56"/>
    </location>
</feature>
<feature type="transmembrane region" description="Helical" evidence="6">
    <location>
        <begin position="222"/>
        <end position="241"/>
    </location>
</feature>
<sequence length="385" mass="41528">MEGMKPVAGMVVVQFAFAGVNIFYKLAVCDGMDMRILVAYRYLFASAVLAPLAYFVERKKRTKLTWRVMLLSFVCGLCGGSLAQNLYISGMKLTSATFASAMTNLIPAITFVLAVLFRYEGLAIGTVPGQAKLAGTLLGVGGAMLLTFYKGAQVTLWPPTHVNLAAQLAAHHHSSSSSQPRLATSEEPNRAMGSLLCTGGCFFYALWLILQARLCREYPFHYSTTALMCLMSALQSALFALCFDRDPAQWSLAFDVRLLAAVYTGVLASGVMLVVLAWCVKRRGPLFASVFNPMMLVVVAVLSSLLLGEDLHLGSVLGAVLIVMGLYAVLWGKDREAASTDHGKVTAAGEVPHIDVIVHRHLPPPPPPSPQQQHQQSPPAAAITR</sequence>
<feature type="domain" description="EamA" evidence="8">
    <location>
        <begin position="192"/>
        <end position="330"/>
    </location>
</feature>
<evidence type="ECO:0000313" key="9">
    <source>
        <dbReference type="EMBL" id="KAK1669847.1"/>
    </source>
</evidence>
<evidence type="ECO:0000313" key="10">
    <source>
        <dbReference type="Proteomes" id="UP001231189"/>
    </source>
</evidence>